<keyword evidence="4 10" id="KW-0732">Signal</keyword>
<evidence type="ECO:0000256" key="8">
    <source>
        <dbReference type="ARBA" id="ARBA00023288"/>
    </source>
</evidence>
<feature type="region of interest" description="Disordered" evidence="9">
    <location>
        <begin position="268"/>
        <end position="322"/>
    </location>
</feature>
<dbReference type="SMART" id="SM00768">
    <property type="entry name" value="X8"/>
    <property type="match status" value="1"/>
</dbReference>
<dbReference type="InterPro" id="IPR012946">
    <property type="entry name" value="X8"/>
</dbReference>
<dbReference type="Gene3D" id="1.20.58.1040">
    <property type="match status" value="1"/>
</dbReference>
<keyword evidence="13" id="KW-1185">Reference proteome</keyword>
<dbReference type="OrthoDB" id="417697at2759"/>
<keyword evidence="3" id="KW-0336">GPI-anchor</keyword>
<feature type="chain" id="PRO_5023107368" evidence="10">
    <location>
        <begin position="25"/>
        <end position="379"/>
    </location>
</feature>
<protein>
    <submittedName>
        <fullName evidence="12">Mucin-2-like</fullName>
    </submittedName>
</protein>
<evidence type="ECO:0000256" key="9">
    <source>
        <dbReference type="SAM" id="MobiDB-lite"/>
    </source>
</evidence>
<dbReference type="Proteomes" id="UP000325315">
    <property type="component" value="Unassembled WGS sequence"/>
</dbReference>
<evidence type="ECO:0000256" key="7">
    <source>
        <dbReference type="ARBA" id="ARBA00023180"/>
    </source>
</evidence>
<keyword evidence="7" id="KW-0325">Glycoprotein</keyword>
<evidence type="ECO:0000313" key="12">
    <source>
        <dbReference type="EMBL" id="KAA3472581.1"/>
    </source>
</evidence>
<evidence type="ECO:0000256" key="5">
    <source>
        <dbReference type="ARBA" id="ARBA00023136"/>
    </source>
</evidence>
<dbReference type="GO" id="GO:0005886">
    <property type="term" value="C:plasma membrane"/>
    <property type="evidence" value="ECO:0007669"/>
    <property type="project" value="UniProtKB-SubCell"/>
</dbReference>
<feature type="domain" description="X8" evidence="11">
    <location>
        <begin position="185"/>
        <end position="267"/>
    </location>
</feature>
<proteinExistence type="predicted"/>
<dbReference type="PANTHER" id="PTHR31044:SF120">
    <property type="entry name" value="CARBOHYDRATE-BINDING X8 DOMAIN SUPERFAMILY PROTEIN"/>
    <property type="match status" value="1"/>
</dbReference>
<gene>
    <name evidence="12" type="ORF">EPI10_023052</name>
</gene>
<dbReference type="InterPro" id="IPR044788">
    <property type="entry name" value="X8_dom_prot"/>
</dbReference>
<evidence type="ECO:0000256" key="4">
    <source>
        <dbReference type="ARBA" id="ARBA00022729"/>
    </source>
</evidence>
<dbReference type="Pfam" id="PF07983">
    <property type="entry name" value="X8"/>
    <property type="match status" value="1"/>
</dbReference>
<sequence length="379" mass="38992">MMAKGASNCLFLSLLFLLLLICSSVEISTRVAAFYVEVSAMADFVGKRLIGEEKKGFVYSRRELIGVKKTAQHDLIIPPPATFPTPNVITVPATNPVETPAAIPATTPVTVPSTNPNNPTTVPVTNPVTTPAPITVPGAGAQQPVTNPVTTYPAPTGGVPASTPVTTNPLPPPVSTNAPAVSGQSWCVAKTGASETSLQTALDYACGIADCSQIQQGANCYNPNTLQNHASYAFNSYYQKNPLPTSCDFGGAAAIVNTNPSSGSCIYPSSASASQSTPTATPTTPSSTSTGAGVPGSVVPPSVLNSSTPGTGSTTTSVFGSDIPPTVSTSMSVSVSSQPPCSGVYRFEKDPFDDFVHKQRKAVMLNGTYLQGTIVEMGK</sequence>
<keyword evidence="5" id="KW-0472">Membrane</keyword>
<accession>A0A5B6VTT8</accession>
<reference evidence="13" key="1">
    <citation type="journal article" date="2019" name="Plant Biotechnol. J.">
        <title>Genome sequencing of the Australian wild diploid species Gossypium australe highlights disease resistance and delayed gland morphogenesis.</title>
        <authorList>
            <person name="Cai Y."/>
            <person name="Cai X."/>
            <person name="Wang Q."/>
            <person name="Wang P."/>
            <person name="Zhang Y."/>
            <person name="Cai C."/>
            <person name="Xu Y."/>
            <person name="Wang K."/>
            <person name="Zhou Z."/>
            <person name="Wang C."/>
            <person name="Geng S."/>
            <person name="Li B."/>
            <person name="Dong Q."/>
            <person name="Hou Y."/>
            <person name="Wang H."/>
            <person name="Ai P."/>
            <person name="Liu Z."/>
            <person name="Yi F."/>
            <person name="Sun M."/>
            <person name="An G."/>
            <person name="Cheng J."/>
            <person name="Zhang Y."/>
            <person name="Shi Q."/>
            <person name="Xie Y."/>
            <person name="Shi X."/>
            <person name="Chang Y."/>
            <person name="Huang F."/>
            <person name="Chen Y."/>
            <person name="Hong S."/>
            <person name="Mi L."/>
            <person name="Sun Q."/>
            <person name="Zhang L."/>
            <person name="Zhou B."/>
            <person name="Peng R."/>
            <person name="Zhang X."/>
            <person name="Liu F."/>
        </authorList>
    </citation>
    <scope>NUCLEOTIDE SEQUENCE [LARGE SCALE GENOMIC DNA]</scope>
    <source>
        <strain evidence="13">cv. PA1801</strain>
    </source>
</reference>
<evidence type="ECO:0000256" key="1">
    <source>
        <dbReference type="ARBA" id="ARBA00004609"/>
    </source>
</evidence>
<dbReference type="GO" id="GO:0009506">
    <property type="term" value="C:plasmodesma"/>
    <property type="evidence" value="ECO:0007669"/>
    <property type="project" value="UniProtKB-ARBA"/>
</dbReference>
<evidence type="ECO:0000256" key="10">
    <source>
        <dbReference type="SAM" id="SignalP"/>
    </source>
</evidence>
<keyword evidence="8" id="KW-0449">Lipoprotein</keyword>
<organism evidence="12 13">
    <name type="scientific">Gossypium australe</name>
    <dbReference type="NCBI Taxonomy" id="47621"/>
    <lineage>
        <taxon>Eukaryota</taxon>
        <taxon>Viridiplantae</taxon>
        <taxon>Streptophyta</taxon>
        <taxon>Embryophyta</taxon>
        <taxon>Tracheophyta</taxon>
        <taxon>Spermatophyta</taxon>
        <taxon>Magnoliopsida</taxon>
        <taxon>eudicotyledons</taxon>
        <taxon>Gunneridae</taxon>
        <taxon>Pentapetalae</taxon>
        <taxon>rosids</taxon>
        <taxon>malvids</taxon>
        <taxon>Malvales</taxon>
        <taxon>Malvaceae</taxon>
        <taxon>Malvoideae</taxon>
        <taxon>Gossypium</taxon>
    </lineage>
</organism>
<dbReference type="AlphaFoldDB" id="A0A5B6VTT8"/>
<evidence type="ECO:0000313" key="13">
    <source>
        <dbReference type="Proteomes" id="UP000325315"/>
    </source>
</evidence>
<feature type="signal peptide" evidence="10">
    <location>
        <begin position="1"/>
        <end position="24"/>
    </location>
</feature>
<dbReference type="EMBL" id="SMMG02000005">
    <property type="protein sequence ID" value="KAA3472581.1"/>
    <property type="molecule type" value="Genomic_DNA"/>
</dbReference>
<keyword evidence="2" id="KW-1003">Cell membrane</keyword>
<evidence type="ECO:0000256" key="2">
    <source>
        <dbReference type="ARBA" id="ARBA00022475"/>
    </source>
</evidence>
<evidence type="ECO:0000256" key="6">
    <source>
        <dbReference type="ARBA" id="ARBA00023157"/>
    </source>
</evidence>
<dbReference type="FunFam" id="1.20.58.1040:FF:000001">
    <property type="entry name" value="Glucan endo-1,3-beta-glucosidase 4"/>
    <property type="match status" value="1"/>
</dbReference>
<dbReference type="PANTHER" id="PTHR31044">
    <property type="entry name" value="BETA-1,3 GLUCANASE"/>
    <property type="match status" value="1"/>
</dbReference>
<evidence type="ECO:0000256" key="3">
    <source>
        <dbReference type="ARBA" id="ARBA00022622"/>
    </source>
</evidence>
<name>A0A5B6VTT8_9ROSI</name>
<comment type="subcellular location">
    <subcellularLocation>
        <location evidence="1">Cell membrane</location>
        <topology evidence="1">Lipid-anchor</topology>
        <topology evidence="1">GPI-anchor</topology>
    </subcellularLocation>
</comment>
<dbReference type="GO" id="GO:0098552">
    <property type="term" value="C:side of membrane"/>
    <property type="evidence" value="ECO:0007669"/>
    <property type="project" value="UniProtKB-KW"/>
</dbReference>
<evidence type="ECO:0000259" key="11">
    <source>
        <dbReference type="SMART" id="SM00768"/>
    </source>
</evidence>
<keyword evidence="6" id="KW-1015">Disulfide bond</keyword>
<comment type="caution">
    <text evidence="12">The sequence shown here is derived from an EMBL/GenBank/DDBJ whole genome shotgun (WGS) entry which is preliminary data.</text>
</comment>